<reference evidence="1" key="1">
    <citation type="journal article" date="2021" name="New Phytol.">
        <title>Evolutionary innovations through gain and loss of genes in the ectomycorrhizal Boletales.</title>
        <authorList>
            <person name="Wu G."/>
            <person name="Miyauchi S."/>
            <person name="Morin E."/>
            <person name="Kuo A."/>
            <person name="Drula E."/>
            <person name="Varga T."/>
            <person name="Kohler A."/>
            <person name="Feng B."/>
            <person name="Cao Y."/>
            <person name="Lipzen A."/>
            <person name="Daum C."/>
            <person name="Hundley H."/>
            <person name="Pangilinan J."/>
            <person name="Johnson J."/>
            <person name="Barry K."/>
            <person name="LaButti K."/>
            <person name="Ng V."/>
            <person name="Ahrendt S."/>
            <person name="Min B."/>
            <person name="Choi I.G."/>
            <person name="Park H."/>
            <person name="Plett J.M."/>
            <person name="Magnuson J."/>
            <person name="Spatafora J.W."/>
            <person name="Nagy L.G."/>
            <person name="Henrissat B."/>
            <person name="Grigoriev I.V."/>
            <person name="Yang Z.L."/>
            <person name="Xu J."/>
            <person name="Martin F.M."/>
        </authorList>
    </citation>
    <scope>NUCLEOTIDE SEQUENCE</scope>
    <source>
        <strain evidence="1">ATCC 28755</strain>
    </source>
</reference>
<protein>
    <submittedName>
        <fullName evidence="1">Uncharacterized protein</fullName>
    </submittedName>
</protein>
<dbReference type="Proteomes" id="UP000790377">
    <property type="component" value="Unassembled WGS sequence"/>
</dbReference>
<evidence type="ECO:0000313" key="2">
    <source>
        <dbReference type="Proteomes" id="UP000790377"/>
    </source>
</evidence>
<accession>A0ACB8A249</accession>
<name>A0ACB8A249_9AGAM</name>
<comment type="caution">
    <text evidence="1">The sequence shown here is derived from an EMBL/GenBank/DDBJ whole genome shotgun (WGS) entry which is preliminary data.</text>
</comment>
<proteinExistence type="predicted"/>
<organism evidence="1 2">
    <name type="scientific">Hygrophoropsis aurantiaca</name>
    <dbReference type="NCBI Taxonomy" id="72124"/>
    <lineage>
        <taxon>Eukaryota</taxon>
        <taxon>Fungi</taxon>
        <taxon>Dikarya</taxon>
        <taxon>Basidiomycota</taxon>
        <taxon>Agaricomycotina</taxon>
        <taxon>Agaricomycetes</taxon>
        <taxon>Agaricomycetidae</taxon>
        <taxon>Boletales</taxon>
        <taxon>Coniophorineae</taxon>
        <taxon>Hygrophoropsidaceae</taxon>
        <taxon>Hygrophoropsis</taxon>
    </lineage>
</organism>
<sequence length="153" mass="17650">MSDPTVQVLQTEQTMNYLITAAGALVAYNQVLTFSQEASISDNHSPPQFLIILVKGQFCMESKMELYDGLVPHRPLHWIAICNRKHSLQHAYQLDLLRVSDDIDSDMFHTSDRNMGHQQFCEHVPGFKLGRQHFYSNYARHTCDSYLRPIQPI</sequence>
<keyword evidence="2" id="KW-1185">Reference proteome</keyword>
<gene>
    <name evidence="1" type="ORF">BJ138DRAFT_523624</name>
</gene>
<evidence type="ECO:0000313" key="1">
    <source>
        <dbReference type="EMBL" id="KAH7907226.1"/>
    </source>
</evidence>
<dbReference type="EMBL" id="MU267925">
    <property type="protein sequence ID" value="KAH7907226.1"/>
    <property type="molecule type" value="Genomic_DNA"/>
</dbReference>